<dbReference type="GO" id="GO:0009873">
    <property type="term" value="P:ethylene-activated signaling pathway"/>
    <property type="evidence" value="ECO:0007669"/>
    <property type="project" value="UniProtKB-KW"/>
</dbReference>
<dbReference type="InterPro" id="IPR023278">
    <property type="entry name" value="Ethylene_insens-like_DNA-bd"/>
</dbReference>
<name>A0A8T0QFK9_PANVG</name>
<dbReference type="Proteomes" id="UP000823388">
    <property type="component" value="Chromosome 7K"/>
</dbReference>
<feature type="domain" description="Ethylene insensitive 3-like DNA-binding" evidence="6">
    <location>
        <begin position="66"/>
        <end position="334"/>
    </location>
</feature>
<dbReference type="InterPro" id="IPR006957">
    <property type="entry name" value="EIN3"/>
</dbReference>
<evidence type="ECO:0000256" key="5">
    <source>
        <dbReference type="SAM" id="MobiDB-lite"/>
    </source>
</evidence>
<keyword evidence="8" id="KW-1185">Reference proteome</keyword>
<dbReference type="GO" id="GO:0005634">
    <property type="term" value="C:nucleus"/>
    <property type="evidence" value="ECO:0007669"/>
    <property type="project" value="UniProtKB-SubCell"/>
</dbReference>
<feature type="compositionally biased region" description="Basic and acidic residues" evidence="5">
    <location>
        <begin position="115"/>
        <end position="125"/>
    </location>
</feature>
<evidence type="ECO:0000256" key="3">
    <source>
        <dbReference type="ARBA" id="ARBA00022745"/>
    </source>
</evidence>
<accession>A0A8T0QFK9</accession>
<evidence type="ECO:0000256" key="1">
    <source>
        <dbReference type="ARBA" id="ARBA00004123"/>
    </source>
</evidence>
<dbReference type="FunFam" id="1.10.3180.10:FF:000001">
    <property type="entry name" value="Ethylene insensitive 3-like 1"/>
    <property type="match status" value="1"/>
</dbReference>
<reference evidence="7" key="1">
    <citation type="submission" date="2020-05" db="EMBL/GenBank/DDBJ databases">
        <title>WGS assembly of Panicum virgatum.</title>
        <authorList>
            <person name="Lovell J.T."/>
            <person name="Jenkins J."/>
            <person name="Shu S."/>
            <person name="Juenger T.E."/>
            <person name="Schmutz J."/>
        </authorList>
    </citation>
    <scope>NUCLEOTIDE SEQUENCE</scope>
    <source>
        <strain evidence="7">AP13</strain>
    </source>
</reference>
<dbReference type="GO" id="GO:0003700">
    <property type="term" value="F:DNA-binding transcription factor activity"/>
    <property type="evidence" value="ECO:0007669"/>
    <property type="project" value="InterPro"/>
</dbReference>
<gene>
    <name evidence="7" type="ORF">PVAP13_7KG185710</name>
</gene>
<comment type="caution">
    <text evidence="7">The sequence shown here is derived from an EMBL/GenBank/DDBJ whole genome shotgun (WGS) entry which is preliminary data.</text>
</comment>
<sequence>MENGESVDYYQKPAAHAASRPAMDDDEAGAKGKAGHRAAEEPVPETSQEELFSDSESGSESIEIADLKKRMWKDQLLLMKLEGRSGRGPHPDDGHHQQQPAHQDDQMLAASSSSSKDKEESPENRYRRKAMLRAQDGVIRHMLKMMEACNARGFVYGVVGEDGVPVSGSSDSLRGWWKDDVGFDRAGPLALLAAHQQAAEPGSPMAAAASFLHGLHDIQDSTLGSLLSALIQHCEPPQRSFPLDRGLAPPWWPTGREPWWGTQGEAQALQGAPPYRKPHDLKKAWKISLLSAVIKHLSPRFDQMRKLVWQSKRLQHKMSARDAETWSKVIAREEALDRHAQRALQITPIEEEEDDRGPDTGGGHSPLAAAHVDKRKRQVGRESDGTAGGGGDSPLAAAHVDKRKRQVGRESGGTAGGGGVDVGKALLALPDIECVPDADRSSIDELMRLYYRCLQGPDDDDGEHEAKGAVAVGGGDRGQHSGGAPPVAHHDDMLLHGLLQHGGGAPAHEDDVLLRSLLGVADVVDMSDFTNSPIWQWGVYD</sequence>
<dbReference type="EMBL" id="CM029049">
    <property type="protein sequence ID" value="KAG2572543.1"/>
    <property type="molecule type" value="Genomic_DNA"/>
</dbReference>
<dbReference type="PANTHER" id="PTHR33305">
    <property type="entry name" value="ETHYLENE INSENSITIVE 3-LIKE 2 PROTEIN"/>
    <property type="match status" value="1"/>
</dbReference>
<dbReference type="SUPFAM" id="SSF116768">
    <property type="entry name" value="DNA-binding domain of EIN3-like"/>
    <property type="match status" value="1"/>
</dbReference>
<dbReference type="InterPro" id="IPR047091">
    <property type="entry name" value="EIN3-like_DNA-bd"/>
</dbReference>
<dbReference type="GO" id="GO:0003677">
    <property type="term" value="F:DNA binding"/>
    <property type="evidence" value="ECO:0007669"/>
    <property type="project" value="TreeGrafter"/>
</dbReference>
<comment type="similarity">
    <text evidence="2">Belongs to the EIN3 family.</text>
</comment>
<proteinExistence type="inferred from homology"/>
<evidence type="ECO:0000313" key="8">
    <source>
        <dbReference type="Proteomes" id="UP000823388"/>
    </source>
</evidence>
<evidence type="ECO:0000256" key="2">
    <source>
        <dbReference type="ARBA" id="ARBA00009416"/>
    </source>
</evidence>
<evidence type="ECO:0000256" key="4">
    <source>
        <dbReference type="ARBA" id="ARBA00023242"/>
    </source>
</evidence>
<evidence type="ECO:0000313" key="7">
    <source>
        <dbReference type="EMBL" id="KAG2572543.1"/>
    </source>
</evidence>
<comment type="subcellular location">
    <subcellularLocation>
        <location evidence="1">Nucleus</location>
    </subcellularLocation>
</comment>
<evidence type="ECO:0000259" key="6">
    <source>
        <dbReference type="Pfam" id="PF04873"/>
    </source>
</evidence>
<keyword evidence="3" id="KW-0936">Ethylene signaling pathway</keyword>
<feature type="compositionally biased region" description="Basic and acidic residues" evidence="5">
    <location>
        <begin position="83"/>
        <end position="96"/>
    </location>
</feature>
<organism evidence="7 8">
    <name type="scientific">Panicum virgatum</name>
    <name type="common">Blackwell switchgrass</name>
    <dbReference type="NCBI Taxonomy" id="38727"/>
    <lineage>
        <taxon>Eukaryota</taxon>
        <taxon>Viridiplantae</taxon>
        <taxon>Streptophyta</taxon>
        <taxon>Embryophyta</taxon>
        <taxon>Tracheophyta</taxon>
        <taxon>Spermatophyta</taxon>
        <taxon>Magnoliopsida</taxon>
        <taxon>Liliopsida</taxon>
        <taxon>Poales</taxon>
        <taxon>Poaceae</taxon>
        <taxon>PACMAD clade</taxon>
        <taxon>Panicoideae</taxon>
        <taxon>Panicodae</taxon>
        <taxon>Paniceae</taxon>
        <taxon>Panicinae</taxon>
        <taxon>Panicum</taxon>
        <taxon>Panicum sect. Hiantes</taxon>
    </lineage>
</organism>
<feature type="region of interest" description="Disordered" evidence="5">
    <location>
        <begin position="83"/>
        <end position="128"/>
    </location>
</feature>
<dbReference type="OrthoDB" id="2017676at2759"/>
<protein>
    <recommendedName>
        <fullName evidence="6">Ethylene insensitive 3-like DNA-binding domain-containing protein</fullName>
    </recommendedName>
</protein>
<dbReference type="Pfam" id="PF04873">
    <property type="entry name" value="EIN3_DNA-bd"/>
    <property type="match status" value="1"/>
</dbReference>
<dbReference type="PANTHER" id="PTHR33305:SF29">
    <property type="entry name" value="ETHYLENE INSENSITIVE 3-LIKE 5 PROTEIN"/>
    <property type="match status" value="1"/>
</dbReference>
<feature type="compositionally biased region" description="Gly residues" evidence="5">
    <location>
        <begin position="410"/>
        <end position="420"/>
    </location>
</feature>
<dbReference type="AlphaFoldDB" id="A0A8T0QFK9"/>
<feature type="region of interest" description="Disordered" evidence="5">
    <location>
        <begin position="343"/>
        <end position="420"/>
    </location>
</feature>
<dbReference type="Gene3D" id="1.10.3180.10">
    <property type="entry name" value="DNA-binding domain of EIN3-like"/>
    <property type="match status" value="1"/>
</dbReference>
<keyword evidence="4" id="KW-0539">Nucleus</keyword>
<feature type="region of interest" description="Disordered" evidence="5">
    <location>
        <begin position="1"/>
        <end position="66"/>
    </location>
</feature>